<proteinExistence type="inferred from homology"/>
<dbReference type="InterPro" id="IPR036389">
    <property type="entry name" value="RNase_III_sf"/>
</dbReference>
<dbReference type="GO" id="GO:0019843">
    <property type="term" value="F:rRNA binding"/>
    <property type="evidence" value="ECO:0007669"/>
    <property type="project" value="UniProtKB-UniRule"/>
</dbReference>
<evidence type="ECO:0000256" key="5">
    <source>
        <dbReference type="ARBA" id="ARBA00022801"/>
    </source>
</evidence>
<keyword evidence="6" id="KW-0460">Magnesium</keyword>
<comment type="subcellular location">
    <subcellularLocation>
        <location evidence="6">Cytoplasm</location>
    </subcellularLocation>
</comment>
<dbReference type="EMBL" id="VUMV01000006">
    <property type="protein sequence ID" value="MST82444.1"/>
    <property type="molecule type" value="Genomic_DNA"/>
</dbReference>
<feature type="domain" description="RNase III" evidence="7">
    <location>
        <begin position="18"/>
        <end position="115"/>
    </location>
</feature>
<dbReference type="Proteomes" id="UP000466864">
    <property type="component" value="Unassembled WGS sequence"/>
</dbReference>
<keyword evidence="2 6" id="KW-0698">rRNA processing</keyword>
<accession>A0A7X2P913</accession>
<keyword evidence="6" id="KW-0963">Cytoplasm</keyword>
<dbReference type="EC" id="3.1.26.-" evidence="6"/>
<sequence>MSIEGKQQLSPEQYSPLTLAYIGDAIYEIYIRTMIVTKANAPVHLLHEKSSALVRAGKQSEIVGILEPLFTEKERQVYHRGRNAKAYTKAKNAGILEYRRATGLEAVMGYLYLKGDLDRIRELLAVGLGVEAETLRLPFEQMEQRKV</sequence>
<organism evidence="8 9">
    <name type="scientific">Bilifractor porci</name>
    <dbReference type="NCBI Taxonomy" id="2606636"/>
    <lineage>
        <taxon>Bacteria</taxon>
        <taxon>Bacillati</taxon>
        <taxon>Bacillota</taxon>
        <taxon>Clostridia</taxon>
        <taxon>Lachnospirales</taxon>
        <taxon>Lachnospiraceae</taxon>
        <taxon>Bilifractor</taxon>
    </lineage>
</organism>
<evidence type="ECO:0000256" key="6">
    <source>
        <dbReference type="HAMAP-Rule" id="MF_01468"/>
    </source>
</evidence>
<keyword evidence="9" id="KW-1185">Reference proteome</keyword>
<reference evidence="8 9" key="1">
    <citation type="submission" date="2019-08" db="EMBL/GenBank/DDBJ databases">
        <title>In-depth cultivation of the pig gut microbiome towards novel bacterial diversity and tailored functional studies.</title>
        <authorList>
            <person name="Wylensek D."/>
            <person name="Hitch T.C.A."/>
            <person name="Clavel T."/>
        </authorList>
    </citation>
    <scope>NUCLEOTIDE SEQUENCE [LARGE SCALE GENOMIC DNA]</scope>
    <source>
        <strain evidence="8 9">Oil+RF-744-WCA-WT-13</strain>
    </source>
</reference>
<dbReference type="HAMAP" id="MF_01468">
    <property type="entry name" value="RNase_Mini_III"/>
    <property type="match status" value="1"/>
</dbReference>
<evidence type="ECO:0000256" key="3">
    <source>
        <dbReference type="ARBA" id="ARBA00022722"/>
    </source>
</evidence>
<comment type="cofactor">
    <cofactor evidence="6">
        <name>Mg(2+)</name>
        <dbReference type="ChEBI" id="CHEBI:18420"/>
    </cofactor>
</comment>
<dbReference type="SUPFAM" id="SSF69065">
    <property type="entry name" value="RNase III domain-like"/>
    <property type="match status" value="1"/>
</dbReference>
<dbReference type="PIRSF" id="PIRSF005520">
    <property type="entry name" value="UCP005520"/>
    <property type="match status" value="1"/>
</dbReference>
<evidence type="ECO:0000256" key="1">
    <source>
        <dbReference type="ARBA" id="ARBA00022517"/>
    </source>
</evidence>
<gene>
    <name evidence="6" type="primary">mrnC</name>
    <name evidence="8" type="ORF">FYJ60_08965</name>
</gene>
<dbReference type="PANTHER" id="PTHR34276">
    <property type="entry name" value="MINI-RIBONUCLEASE 3"/>
    <property type="match status" value="1"/>
</dbReference>
<dbReference type="InterPro" id="IPR008226">
    <property type="entry name" value="Mini3_fam"/>
</dbReference>
<evidence type="ECO:0000256" key="2">
    <source>
        <dbReference type="ARBA" id="ARBA00022552"/>
    </source>
</evidence>
<comment type="similarity">
    <text evidence="6">Belongs to the MrnC RNase family.</text>
</comment>
<comment type="function">
    <text evidence="6">Involved in correct processing of both the 5' and 3' ends of 23S rRNA precursor. Processes 30S rRNA precursor transcript even in absence of ribonuclease 3 (Rnc); Rnc processes 30S rRNA into smaller rRNA precursors.</text>
</comment>
<keyword evidence="6" id="KW-0699">rRNA-binding</keyword>
<keyword evidence="1 6" id="KW-0690">Ribosome biogenesis</keyword>
<dbReference type="GO" id="GO:0005737">
    <property type="term" value="C:cytoplasm"/>
    <property type="evidence" value="ECO:0007669"/>
    <property type="project" value="UniProtKB-SubCell"/>
</dbReference>
<keyword evidence="3 6" id="KW-0540">Nuclease</keyword>
<comment type="caution">
    <text evidence="8">The sequence shown here is derived from an EMBL/GenBank/DDBJ whole genome shotgun (WGS) entry which is preliminary data.</text>
</comment>
<keyword evidence="5 6" id="KW-0378">Hydrolase</keyword>
<keyword evidence="4 6" id="KW-0255">Endonuclease</keyword>
<evidence type="ECO:0000259" key="7">
    <source>
        <dbReference type="Pfam" id="PF00636"/>
    </source>
</evidence>
<evidence type="ECO:0000313" key="9">
    <source>
        <dbReference type="Proteomes" id="UP000466864"/>
    </source>
</evidence>
<dbReference type="GO" id="GO:0006364">
    <property type="term" value="P:rRNA processing"/>
    <property type="evidence" value="ECO:0007669"/>
    <property type="project" value="UniProtKB-UniRule"/>
</dbReference>
<keyword evidence="6" id="KW-0694">RNA-binding</keyword>
<evidence type="ECO:0000256" key="4">
    <source>
        <dbReference type="ARBA" id="ARBA00022759"/>
    </source>
</evidence>
<protein>
    <recommendedName>
        <fullName evidence="6">Mini-ribonuclease 3</fullName>
        <shortName evidence="6">Mini-3</shortName>
        <shortName evidence="6">Mini-RNase 3</shortName>
        <ecNumber evidence="6">3.1.26.-</ecNumber>
    </recommendedName>
    <alternativeName>
        <fullName evidence="6">Mini-RNase III</fullName>
        <shortName evidence="6">Mini-III</shortName>
    </alternativeName>
</protein>
<comment type="subunit">
    <text evidence="6">Homodimer.</text>
</comment>
<dbReference type="AlphaFoldDB" id="A0A7X2P913"/>
<dbReference type="Gene3D" id="1.10.1520.10">
    <property type="entry name" value="Ribonuclease III domain"/>
    <property type="match status" value="1"/>
</dbReference>
<dbReference type="Pfam" id="PF00636">
    <property type="entry name" value="Ribonuclease_3"/>
    <property type="match status" value="1"/>
</dbReference>
<dbReference type="RefSeq" id="WP_154458355.1">
    <property type="nucleotide sequence ID" value="NZ_VUMV01000006.1"/>
</dbReference>
<dbReference type="InterPro" id="IPR000999">
    <property type="entry name" value="RNase_III_dom"/>
</dbReference>
<name>A0A7X2P913_9FIRM</name>
<dbReference type="PANTHER" id="PTHR34276:SF1">
    <property type="entry name" value="MINI-RIBONUCLEASE 3"/>
    <property type="match status" value="1"/>
</dbReference>
<evidence type="ECO:0000313" key="8">
    <source>
        <dbReference type="EMBL" id="MST82444.1"/>
    </source>
</evidence>
<dbReference type="GO" id="GO:0004525">
    <property type="term" value="F:ribonuclease III activity"/>
    <property type="evidence" value="ECO:0007669"/>
    <property type="project" value="InterPro"/>
</dbReference>
<feature type="active site" evidence="6">
    <location>
        <position position="24"/>
    </location>
</feature>